<name>A0AAD3CI52_9STRA</name>
<feature type="compositionally biased region" description="Basic and acidic residues" evidence="2">
    <location>
        <begin position="135"/>
        <end position="144"/>
    </location>
</feature>
<protein>
    <submittedName>
        <fullName evidence="3">Uncharacterized protein</fullName>
    </submittedName>
</protein>
<keyword evidence="4" id="KW-1185">Reference proteome</keyword>
<dbReference type="AlphaFoldDB" id="A0AAD3CI52"/>
<evidence type="ECO:0000313" key="4">
    <source>
        <dbReference type="Proteomes" id="UP001054902"/>
    </source>
</evidence>
<evidence type="ECO:0000256" key="1">
    <source>
        <dbReference type="SAM" id="Coils"/>
    </source>
</evidence>
<feature type="compositionally biased region" description="Basic residues" evidence="2">
    <location>
        <begin position="123"/>
        <end position="134"/>
    </location>
</feature>
<sequence>MHLVCNILKSGVVVDAMKSMLDHMTSALNEDKMAELCNIYYYTPKRIPRVSAVLKHEKQGITQVPIDVFLPDELIEELDNETIEADFSPYEPESYDNMPAAMYYKRNRAPVQVQSHDNSIKFWKQKQAARKKESKQKSNRDNKNKQRPASPVTVVDHGEVAINASNEPRNKEIQTIKSQFQKKLEECEKQWEARFKAMEKQLYETKVTTEKAITNLEANIALMEQNNETFQKQMESTTEKLLQQITTQGSTHETSTRSITNLKTNINDCFEQLFQQLDNMKGDSPHRKKQAVTSNQLNYVMANFLSNVNFIQGSAPLTQEHQQGQGVDQPC</sequence>
<dbReference type="EMBL" id="BLLK01000022">
    <property type="protein sequence ID" value="GFH46286.1"/>
    <property type="molecule type" value="Genomic_DNA"/>
</dbReference>
<accession>A0AAD3CI52</accession>
<feature type="region of interest" description="Disordered" evidence="2">
    <location>
        <begin position="123"/>
        <end position="152"/>
    </location>
</feature>
<gene>
    <name evidence="3" type="ORF">CTEN210_02760</name>
</gene>
<reference evidence="3 4" key="1">
    <citation type="journal article" date="2021" name="Sci. Rep.">
        <title>The genome of the diatom Chaetoceros tenuissimus carries an ancient integrated fragment of an extant virus.</title>
        <authorList>
            <person name="Hongo Y."/>
            <person name="Kimura K."/>
            <person name="Takaki Y."/>
            <person name="Yoshida Y."/>
            <person name="Baba S."/>
            <person name="Kobayashi G."/>
            <person name="Nagasaki K."/>
            <person name="Hano T."/>
            <person name="Tomaru Y."/>
        </authorList>
    </citation>
    <scope>NUCLEOTIDE SEQUENCE [LARGE SCALE GENOMIC DNA]</scope>
    <source>
        <strain evidence="3 4">NIES-3715</strain>
    </source>
</reference>
<comment type="caution">
    <text evidence="3">The sequence shown here is derived from an EMBL/GenBank/DDBJ whole genome shotgun (WGS) entry which is preliminary data.</text>
</comment>
<organism evidence="3 4">
    <name type="scientific">Chaetoceros tenuissimus</name>
    <dbReference type="NCBI Taxonomy" id="426638"/>
    <lineage>
        <taxon>Eukaryota</taxon>
        <taxon>Sar</taxon>
        <taxon>Stramenopiles</taxon>
        <taxon>Ochrophyta</taxon>
        <taxon>Bacillariophyta</taxon>
        <taxon>Coscinodiscophyceae</taxon>
        <taxon>Chaetocerotophycidae</taxon>
        <taxon>Chaetocerotales</taxon>
        <taxon>Chaetocerotaceae</taxon>
        <taxon>Chaetoceros</taxon>
    </lineage>
</organism>
<evidence type="ECO:0000313" key="3">
    <source>
        <dbReference type="EMBL" id="GFH46286.1"/>
    </source>
</evidence>
<evidence type="ECO:0000256" key="2">
    <source>
        <dbReference type="SAM" id="MobiDB-lite"/>
    </source>
</evidence>
<feature type="coiled-coil region" evidence="1">
    <location>
        <begin position="170"/>
        <end position="240"/>
    </location>
</feature>
<dbReference type="Proteomes" id="UP001054902">
    <property type="component" value="Unassembled WGS sequence"/>
</dbReference>
<proteinExistence type="predicted"/>
<keyword evidence="1" id="KW-0175">Coiled coil</keyword>